<dbReference type="GO" id="GO:0071007">
    <property type="term" value="C:U2-type catalytic step 2 spliceosome"/>
    <property type="evidence" value="ECO:0000318"/>
    <property type="project" value="GO_Central"/>
</dbReference>
<dbReference type="CDD" id="cd12360">
    <property type="entry name" value="RRM_cwf2"/>
    <property type="match status" value="1"/>
</dbReference>
<keyword evidence="6 11" id="KW-0863">Zinc-finger</keyword>
<evidence type="ECO:0000256" key="1">
    <source>
        <dbReference type="ARBA" id="ARBA00004123"/>
    </source>
</evidence>
<keyword evidence="3" id="KW-0507">mRNA processing</keyword>
<evidence type="ECO:0000256" key="6">
    <source>
        <dbReference type="ARBA" id="ARBA00022771"/>
    </source>
</evidence>
<dbReference type="GO" id="GO:0000974">
    <property type="term" value="C:Prp19 complex"/>
    <property type="evidence" value="ECO:0000318"/>
    <property type="project" value="GO_Central"/>
</dbReference>
<dbReference type="AlphaFoldDB" id="A0A2K3D3D5"/>
<dbReference type="InterPro" id="IPR039171">
    <property type="entry name" value="Cwc2/Slt11"/>
</dbReference>
<dbReference type="STRING" id="3055.A0A2K3D3D5"/>
<dbReference type="EMBL" id="CM008973">
    <property type="protein sequence ID" value="PNW75031.1"/>
    <property type="molecule type" value="Genomic_DNA"/>
</dbReference>
<dbReference type="InterPro" id="IPR032297">
    <property type="entry name" value="Torus"/>
</dbReference>
<sequence>MQLNPRDPQYPNRVEWLSRPARRQVDDATLQKELAARGGGGDVNYWSGRKMSASVPQPGRGGGRQVERVREASKYRCLPEADVGRTRGSDAKQHVFCLYFSKGCCSQGSACPYLHRLPTAADEQYAARDLSADVFGREKRGENEGYRSGAGTLDRDNRTLYISYEGAGSYELPKIRQLLEANFKLWGPVNNIYIVHPKNIAFVRYDWRASAEFAKEAMHKQPLLGSSLGEVVTARWANEDPNPVAVAAQKRAAEEAFSQVYLQSFESLPPEQKQARIQELELKAALKKGTSVGSYPSTDAQFEERERQERELELLRRQQAAAAAAEEEDIPFIPPDIYEETQRIVAAKQAQARQQAGASSSGTGAEGTGTEGAGPGSGARGGTGYGKGVAADVAATAAVAVAAASGGPTSFGSTKGKNSGASGEGGAVAAGGAGGAVGGGAGGEGEPEMPLWERAWHDPELQGRMRADPDFRERMRKERAEHVYKAAYQAHYHAYVHSYGKEAYQPPVAAAAAAVPVAGYDAAAAGAEATEQQQAEYAAWYAQYGEQYAQQHGYGHGYDWSAYQQQHGAGADQGGAAAAGTAGTEGGKDGGGKTADGLSLLGSAYGSDDDE</sequence>
<keyword evidence="15" id="KW-1185">Reference proteome</keyword>
<dbReference type="KEGG" id="cre:CHLRE_12g499451v5"/>
<keyword evidence="9" id="KW-0508">mRNA splicing</keyword>
<dbReference type="GeneID" id="66055469"/>
<feature type="compositionally biased region" description="Gly residues" evidence="12">
    <location>
        <begin position="364"/>
        <end position="379"/>
    </location>
</feature>
<dbReference type="ExpressionAtlas" id="A0A2K3D3D5">
    <property type="expression patterns" value="baseline"/>
</dbReference>
<keyword evidence="7 11" id="KW-0862">Zinc</keyword>
<evidence type="ECO:0000256" key="7">
    <source>
        <dbReference type="ARBA" id="ARBA00022833"/>
    </source>
</evidence>
<dbReference type="Pfam" id="PF00076">
    <property type="entry name" value="RRM_1"/>
    <property type="match status" value="1"/>
</dbReference>
<keyword evidence="5" id="KW-0747">Spliceosome</keyword>
<dbReference type="InterPro" id="IPR012677">
    <property type="entry name" value="Nucleotide-bd_a/b_plait_sf"/>
</dbReference>
<evidence type="ECO:0000256" key="11">
    <source>
        <dbReference type="PROSITE-ProRule" id="PRU00723"/>
    </source>
</evidence>
<feature type="region of interest" description="Disordered" evidence="12">
    <location>
        <begin position="405"/>
        <end position="425"/>
    </location>
</feature>
<dbReference type="OMA" id="YERECKT"/>
<feature type="zinc finger region" description="C3H1-type" evidence="11">
    <location>
        <begin position="91"/>
        <end position="118"/>
    </location>
</feature>
<feature type="domain" description="C3H1-type" evidence="13">
    <location>
        <begin position="91"/>
        <end position="118"/>
    </location>
</feature>
<dbReference type="Gramene" id="PNW75031">
    <property type="protein sequence ID" value="PNW75031"/>
    <property type="gene ID" value="CHLRE_12g499451v5"/>
</dbReference>
<comment type="similarity">
    <text evidence="2">Belongs to the RRM CWC2 family.</text>
</comment>
<feature type="compositionally biased region" description="Polar residues" evidence="12">
    <location>
        <begin position="291"/>
        <end position="300"/>
    </location>
</feature>
<dbReference type="Pfam" id="PF16131">
    <property type="entry name" value="Torus"/>
    <property type="match status" value="1"/>
</dbReference>
<dbReference type="PANTHER" id="PTHR14089">
    <property type="entry name" value="PRE-MRNA-SPLICING FACTOR RBM22"/>
    <property type="match status" value="1"/>
</dbReference>
<feature type="region of interest" description="Disordered" evidence="12">
    <location>
        <begin position="569"/>
        <end position="611"/>
    </location>
</feature>
<reference evidence="14 15" key="1">
    <citation type="journal article" date="2007" name="Science">
        <title>The Chlamydomonas genome reveals the evolution of key animal and plant functions.</title>
        <authorList>
            <person name="Merchant S.S."/>
            <person name="Prochnik S.E."/>
            <person name="Vallon O."/>
            <person name="Harris E.H."/>
            <person name="Karpowicz S.J."/>
            <person name="Witman G.B."/>
            <person name="Terry A."/>
            <person name="Salamov A."/>
            <person name="Fritz-Laylin L.K."/>
            <person name="Marechal-Drouard L."/>
            <person name="Marshall W.F."/>
            <person name="Qu L.H."/>
            <person name="Nelson D.R."/>
            <person name="Sanderfoot A.A."/>
            <person name="Spalding M.H."/>
            <person name="Kapitonov V.V."/>
            <person name="Ren Q."/>
            <person name="Ferris P."/>
            <person name="Lindquist E."/>
            <person name="Shapiro H."/>
            <person name="Lucas S.M."/>
            <person name="Grimwood J."/>
            <person name="Schmutz J."/>
            <person name="Cardol P."/>
            <person name="Cerutti H."/>
            <person name="Chanfreau G."/>
            <person name="Chen C.L."/>
            <person name="Cognat V."/>
            <person name="Croft M.T."/>
            <person name="Dent R."/>
            <person name="Dutcher S."/>
            <person name="Fernandez E."/>
            <person name="Fukuzawa H."/>
            <person name="Gonzalez-Ballester D."/>
            <person name="Gonzalez-Halphen D."/>
            <person name="Hallmann A."/>
            <person name="Hanikenne M."/>
            <person name="Hippler M."/>
            <person name="Inwood W."/>
            <person name="Jabbari K."/>
            <person name="Kalanon M."/>
            <person name="Kuras R."/>
            <person name="Lefebvre P.A."/>
            <person name="Lemaire S.D."/>
            <person name="Lobanov A.V."/>
            <person name="Lohr M."/>
            <person name="Manuell A."/>
            <person name="Meier I."/>
            <person name="Mets L."/>
            <person name="Mittag M."/>
            <person name="Mittelmeier T."/>
            <person name="Moroney J.V."/>
            <person name="Moseley J."/>
            <person name="Napoli C."/>
            <person name="Nedelcu A.M."/>
            <person name="Niyogi K."/>
            <person name="Novoselov S.V."/>
            <person name="Paulsen I.T."/>
            <person name="Pazour G."/>
            <person name="Purton S."/>
            <person name="Ral J.P."/>
            <person name="Riano-Pachon D.M."/>
            <person name="Riekhof W."/>
            <person name="Rymarquis L."/>
            <person name="Schroda M."/>
            <person name="Stern D."/>
            <person name="Umen J."/>
            <person name="Willows R."/>
            <person name="Wilson N."/>
            <person name="Zimmer S.L."/>
            <person name="Allmer J."/>
            <person name="Balk J."/>
            <person name="Bisova K."/>
            <person name="Chen C.J."/>
            <person name="Elias M."/>
            <person name="Gendler K."/>
            <person name="Hauser C."/>
            <person name="Lamb M.R."/>
            <person name="Ledford H."/>
            <person name="Long J.C."/>
            <person name="Minagawa J."/>
            <person name="Page M.D."/>
            <person name="Pan J."/>
            <person name="Pootakham W."/>
            <person name="Roje S."/>
            <person name="Rose A."/>
            <person name="Stahlberg E."/>
            <person name="Terauchi A.M."/>
            <person name="Yang P."/>
            <person name="Ball S."/>
            <person name="Bowler C."/>
            <person name="Dieckmann C.L."/>
            <person name="Gladyshev V.N."/>
            <person name="Green P."/>
            <person name="Jorgensen R."/>
            <person name="Mayfield S."/>
            <person name="Mueller-Roeber B."/>
            <person name="Rajamani S."/>
            <person name="Sayre R.T."/>
            <person name="Brokstein P."/>
            <person name="Dubchak I."/>
            <person name="Goodstein D."/>
            <person name="Hornick L."/>
            <person name="Huang Y.W."/>
            <person name="Jhaveri J."/>
            <person name="Luo Y."/>
            <person name="Martinez D."/>
            <person name="Ngau W.C."/>
            <person name="Otillar B."/>
            <person name="Poliakov A."/>
            <person name="Porter A."/>
            <person name="Szajkowski L."/>
            <person name="Werner G."/>
            <person name="Zhou K."/>
            <person name="Grigoriev I.V."/>
            <person name="Rokhsar D.S."/>
            <person name="Grossman A.R."/>
        </authorList>
    </citation>
    <scope>NUCLEOTIDE SEQUENCE [LARGE SCALE GENOMIC DNA]</scope>
    <source>
        <strain evidence="15">CC-503</strain>
    </source>
</reference>
<evidence type="ECO:0000256" key="9">
    <source>
        <dbReference type="ARBA" id="ARBA00023187"/>
    </source>
</evidence>
<evidence type="ECO:0000259" key="13">
    <source>
        <dbReference type="PROSITE" id="PS50103"/>
    </source>
</evidence>
<feature type="region of interest" description="Disordered" evidence="12">
    <location>
        <begin position="348"/>
        <end position="379"/>
    </location>
</feature>
<accession>A0A2K3D3D5</accession>
<dbReference type="GO" id="GO:0008270">
    <property type="term" value="F:zinc ion binding"/>
    <property type="evidence" value="ECO:0007669"/>
    <property type="project" value="UniProtKB-KW"/>
</dbReference>
<dbReference type="InterPro" id="IPR000504">
    <property type="entry name" value="RRM_dom"/>
</dbReference>
<organism evidence="14 15">
    <name type="scientific">Chlamydomonas reinhardtii</name>
    <name type="common">Chlamydomonas smithii</name>
    <dbReference type="NCBI Taxonomy" id="3055"/>
    <lineage>
        <taxon>Eukaryota</taxon>
        <taxon>Viridiplantae</taxon>
        <taxon>Chlorophyta</taxon>
        <taxon>core chlorophytes</taxon>
        <taxon>Chlorophyceae</taxon>
        <taxon>CS clade</taxon>
        <taxon>Chlamydomonadales</taxon>
        <taxon>Chlamydomonadaceae</taxon>
        <taxon>Chlamydomonas</taxon>
    </lineage>
</organism>
<dbReference type="PROSITE" id="PS50103">
    <property type="entry name" value="ZF_C3H1"/>
    <property type="match status" value="1"/>
</dbReference>
<dbReference type="OrthoDB" id="10251848at2759"/>
<dbReference type="GO" id="GO:0017070">
    <property type="term" value="F:U6 snRNA binding"/>
    <property type="evidence" value="ECO:0000318"/>
    <property type="project" value="GO_Central"/>
</dbReference>
<gene>
    <name evidence="14" type="ORF">CHLRE_12g499451v5</name>
</gene>
<dbReference type="PANTHER" id="PTHR14089:SF2">
    <property type="entry name" value="PRE-MRNA-SPLICING FACTOR CWC2"/>
    <property type="match status" value="1"/>
</dbReference>
<feature type="compositionally biased region" description="Low complexity" evidence="12">
    <location>
        <begin position="348"/>
        <end position="363"/>
    </location>
</feature>
<evidence type="ECO:0000313" key="15">
    <source>
        <dbReference type="Proteomes" id="UP000006906"/>
    </source>
</evidence>
<dbReference type="InParanoid" id="A0A2K3D3D5"/>
<dbReference type="Proteomes" id="UP000006906">
    <property type="component" value="Chromosome 12"/>
</dbReference>
<dbReference type="RefSeq" id="XP_042918307.1">
    <property type="nucleotide sequence ID" value="XM_043068059.1"/>
</dbReference>
<evidence type="ECO:0000256" key="3">
    <source>
        <dbReference type="ARBA" id="ARBA00022664"/>
    </source>
</evidence>
<dbReference type="SUPFAM" id="SSF54928">
    <property type="entry name" value="RNA-binding domain, RBD"/>
    <property type="match status" value="1"/>
</dbReference>
<feature type="compositionally biased region" description="Low complexity" evidence="12">
    <location>
        <begin position="569"/>
        <end position="582"/>
    </location>
</feature>
<dbReference type="GO" id="GO:0071006">
    <property type="term" value="C:U2-type catalytic step 1 spliceosome"/>
    <property type="evidence" value="ECO:0000318"/>
    <property type="project" value="GO_Central"/>
</dbReference>
<feature type="compositionally biased region" description="Polar residues" evidence="12">
    <location>
        <begin position="407"/>
        <end position="417"/>
    </location>
</feature>
<keyword evidence="10" id="KW-0539">Nucleus</keyword>
<evidence type="ECO:0000256" key="8">
    <source>
        <dbReference type="ARBA" id="ARBA00022884"/>
    </source>
</evidence>
<dbReference type="InterPro" id="IPR000571">
    <property type="entry name" value="Znf_CCCH"/>
</dbReference>
<dbReference type="GO" id="GO:0006397">
    <property type="term" value="P:mRNA processing"/>
    <property type="evidence" value="ECO:0007669"/>
    <property type="project" value="UniProtKB-KW"/>
</dbReference>
<dbReference type="InterPro" id="IPR035979">
    <property type="entry name" value="RBD_domain_sf"/>
</dbReference>
<dbReference type="GO" id="GO:0008380">
    <property type="term" value="P:RNA splicing"/>
    <property type="evidence" value="ECO:0007669"/>
    <property type="project" value="UniProtKB-KW"/>
</dbReference>
<proteinExistence type="inferred from homology"/>
<dbReference type="InterPro" id="IPR034181">
    <property type="entry name" value="Cwc2_RRM"/>
</dbReference>
<evidence type="ECO:0000256" key="2">
    <source>
        <dbReference type="ARBA" id="ARBA00008024"/>
    </source>
</evidence>
<evidence type="ECO:0000256" key="5">
    <source>
        <dbReference type="ARBA" id="ARBA00022728"/>
    </source>
</evidence>
<dbReference type="PaxDb" id="3055-EDO96955"/>
<keyword evidence="4 11" id="KW-0479">Metal-binding</keyword>
<name>A0A2K3D3D5_CHLRE</name>
<protein>
    <recommendedName>
        <fullName evidence="13">C3H1-type domain-containing protein</fullName>
    </recommendedName>
</protein>
<dbReference type="GO" id="GO:0036002">
    <property type="term" value="F:pre-mRNA binding"/>
    <property type="evidence" value="ECO:0000318"/>
    <property type="project" value="GO_Central"/>
</dbReference>
<comment type="subcellular location">
    <subcellularLocation>
        <location evidence="1">Nucleus</location>
    </subcellularLocation>
</comment>
<dbReference type="FunFam" id="3.30.70.330:FF:000502">
    <property type="entry name" value="Pre-mRNA-splicing factor cwc2, putative"/>
    <property type="match status" value="1"/>
</dbReference>
<evidence type="ECO:0000256" key="10">
    <source>
        <dbReference type="ARBA" id="ARBA00023242"/>
    </source>
</evidence>
<dbReference type="Gene3D" id="3.30.70.330">
    <property type="match status" value="1"/>
</dbReference>
<feature type="region of interest" description="Disordered" evidence="12">
    <location>
        <begin position="290"/>
        <end position="310"/>
    </location>
</feature>
<evidence type="ECO:0000313" key="14">
    <source>
        <dbReference type="EMBL" id="PNW75031.1"/>
    </source>
</evidence>
<evidence type="ECO:0000256" key="12">
    <source>
        <dbReference type="SAM" id="MobiDB-lite"/>
    </source>
</evidence>
<evidence type="ECO:0000256" key="4">
    <source>
        <dbReference type="ARBA" id="ARBA00022723"/>
    </source>
</evidence>
<keyword evidence="8" id="KW-0694">RNA-binding</keyword>